<evidence type="ECO:0000256" key="12">
    <source>
        <dbReference type="SAM" id="Phobius"/>
    </source>
</evidence>
<dbReference type="GO" id="GO:0016055">
    <property type="term" value="P:Wnt signaling pathway"/>
    <property type="evidence" value="ECO:0007669"/>
    <property type="project" value="UniProtKB-KW"/>
</dbReference>
<feature type="transmembrane region" description="Helical" evidence="12">
    <location>
        <begin position="437"/>
        <end position="460"/>
    </location>
</feature>
<evidence type="ECO:0000256" key="9">
    <source>
        <dbReference type="ARBA" id="ARBA00022989"/>
    </source>
</evidence>
<comment type="similarity">
    <text evidence="3">Belongs to the LIMR family.</text>
</comment>
<dbReference type="GO" id="GO:0006897">
    <property type="term" value="P:endocytosis"/>
    <property type="evidence" value="ECO:0007669"/>
    <property type="project" value="UniProtKB-KW"/>
</dbReference>
<name>A0A6I8PNR8_XENTR</name>
<evidence type="ECO:0000256" key="10">
    <source>
        <dbReference type="ARBA" id="ARBA00023136"/>
    </source>
</evidence>
<evidence type="ECO:0000256" key="7">
    <source>
        <dbReference type="ARBA" id="ARBA00022692"/>
    </source>
</evidence>
<evidence type="ECO:0000256" key="1">
    <source>
        <dbReference type="ARBA" id="ARBA00004477"/>
    </source>
</evidence>
<keyword evidence="7 12" id="KW-0812">Transmembrane</keyword>
<reference evidence="13" key="2">
    <citation type="submission" date="2020-05" db="UniProtKB">
        <authorList>
            <consortium name="Ensembl"/>
        </authorList>
    </citation>
    <scope>IDENTIFICATION</scope>
</reference>
<keyword evidence="6" id="KW-0879">Wnt signaling pathway</keyword>
<accession>A0A6I8PNR8</accession>
<evidence type="ECO:0000256" key="6">
    <source>
        <dbReference type="ARBA" id="ARBA00022687"/>
    </source>
</evidence>
<evidence type="ECO:0000256" key="2">
    <source>
        <dbReference type="ARBA" id="ARBA00004651"/>
    </source>
</evidence>
<feature type="transmembrane region" description="Helical" evidence="12">
    <location>
        <begin position="361"/>
        <end position="388"/>
    </location>
</feature>
<feature type="transmembrane region" description="Helical" evidence="12">
    <location>
        <begin position="17"/>
        <end position="40"/>
    </location>
</feature>
<dbReference type="Xenbase" id="XB-GENE-5859052">
    <property type="gene designation" value="lmbr1l"/>
</dbReference>
<evidence type="ECO:0000256" key="8">
    <source>
        <dbReference type="ARBA" id="ARBA00022824"/>
    </source>
</evidence>
<feature type="transmembrane region" description="Helical" evidence="12">
    <location>
        <begin position="110"/>
        <end position="133"/>
    </location>
</feature>
<evidence type="ECO:0000313" key="13">
    <source>
        <dbReference type="Ensembl" id="ENSXETP00000060694"/>
    </source>
</evidence>
<dbReference type="Pfam" id="PF04791">
    <property type="entry name" value="LMBR1"/>
    <property type="match status" value="2"/>
</dbReference>
<dbReference type="GO" id="GO:0005886">
    <property type="term" value="C:plasma membrane"/>
    <property type="evidence" value="ECO:0007669"/>
    <property type="project" value="UniProtKB-SubCell"/>
</dbReference>
<evidence type="ECO:0000256" key="5">
    <source>
        <dbReference type="ARBA" id="ARBA00022583"/>
    </source>
</evidence>
<dbReference type="GeneTree" id="ENSGT00390000007809"/>
<organism evidence="13">
    <name type="scientific">Xenopus tropicalis</name>
    <name type="common">Western clawed frog</name>
    <name type="synonym">Silurana tropicalis</name>
    <dbReference type="NCBI Taxonomy" id="8364"/>
    <lineage>
        <taxon>Eukaryota</taxon>
        <taxon>Metazoa</taxon>
        <taxon>Chordata</taxon>
        <taxon>Craniata</taxon>
        <taxon>Vertebrata</taxon>
        <taxon>Euteleostomi</taxon>
        <taxon>Amphibia</taxon>
        <taxon>Batrachia</taxon>
        <taxon>Anura</taxon>
        <taxon>Pipoidea</taxon>
        <taxon>Pipidae</taxon>
        <taxon>Xenopodinae</taxon>
        <taxon>Xenopus</taxon>
        <taxon>Silurana</taxon>
    </lineage>
</organism>
<feature type="transmembrane region" description="Helical" evidence="12">
    <location>
        <begin position="154"/>
        <end position="174"/>
    </location>
</feature>
<feature type="transmembrane region" description="Helical" evidence="12">
    <location>
        <begin position="305"/>
        <end position="330"/>
    </location>
</feature>
<feature type="transmembrane region" description="Helical" evidence="12">
    <location>
        <begin position="61"/>
        <end position="85"/>
    </location>
</feature>
<keyword evidence="5" id="KW-0254">Endocytosis</keyword>
<dbReference type="GO" id="GO:0005789">
    <property type="term" value="C:endoplasmic reticulum membrane"/>
    <property type="evidence" value="ECO:0007669"/>
    <property type="project" value="UniProtKB-SubCell"/>
</dbReference>
<protein>
    <submittedName>
        <fullName evidence="13">Limb development membrane protein 1-like</fullName>
    </submittedName>
</protein>
<feature type="transmembrane region" description="Helical" evidence="12">
    <location>
        <begin position="194"/>
        <end position="219"/>
    </location>
</feature>
<evidence type="ECO:0000256" key="11">
    <source>
        <dbReference type="ARBA" id="ARBA00023170"/>
    </source>
</evidence>
<comment type="subcellular location">
    <subcellularLocation>
        <location evidence="2">Cell membrane</location>
        <topology evidence="2">Multi-pass membrane protein</topology>
    </subcellularLocation>
    <subcellularLocation>
        <location evidence="1">Endoplasmic reticulum membrane</location>
        <topology evidence="1">Multi-pass membrane protein</topology>
    </subcellularLocation>
</comment>
<keyword evidence="11" id="KW-0675">Receptor</keyword>
<dbReference type="AlphaFoldDB" id="A0A6I8PNR8"/>
<keyword evidence="9 12" id="KW-1133">Transmembrane helix</keyword>
<proteinExistence type="inferred from homology"/>
<dbReference type="Ensembl" id="ENSXETT00000061703">
    <property type="protein sequence ID" value="ENSXETP00000060694"/>
    <property type="gene ID" value="ENSXETG00000011184"/>
</dbReference>
<dbReference type="PANTHER" id="PTHR12625">
    <property type="entry name" value="LIPOCALIN-1 INTERACTING MEMBRANE RECEPTOR LIMR"/>
    <property type="match status" value="1"/>
</dbReference>
<keyword evidence="4" id="KW-1003">Cell membrane</keyword>
<feature type="transmembrane region" description="Helical" evidence="12">
    <location>
        <begin position="400"/>
        <end position="417"/>
    </location>
</feature>
<dbReference type="InterPro" id="IPR008075">
    <property type="entry name" value="LIMR"/>
</dbReference>
<evidence type="ECO:0000256" key="4">
    <source>
        <dbReference type="ARBA" id="ARBA00022475"/>
    </source>
</evidence>
<gene>
    <name evidence="13" type="primary">lmbr1l</name>
</gene>
<evidence type="ECO:0000256" key="3">
    <source>
        <dbReference type="ARBA" id="ARBA00010487"/>
    </source>
</evidence>
<dbReference type="PANTHER" id="PTHR12625:SF2">
    <property type="entry name" value="PROTEIN LMBR1L"/>
    <property type="match status" value="1"/>
</dbReference>
<dbReference type="PRINTS" id="PR01692">
    <property type="entry name" value="LIPOCALINIMR"/>
</dbReference>
<keyword evidence="10 12" id="KW-0472">Membrane</keyword>
<reference evidence="13" key="1">
    <citation type="journal article" date="2010" name="Science">
        <title>The genome of the Western clawed frog Xenopus tropicalis.</title>
        <authorList>
            <person name="Hellsten U."/>
            <person name="Harland R.M."/>
            <person name="Gilchrist M.J."/>
            <person name="Hendrix D."/>
            <person name="Jurka J."/>
            <person name="Kapitonov V."/>
            <person name="Ovcharenko I."/>
            <person name="Putnam N.H."/>
            <person name="Shu S."/>
            <person name="Taher L."/>
            <person name="Blitz I.L."/>
            <person name="Blumberg B."/>
            <person name="Dichmann D.S."/>
            <person name="Dubchak I."/>
            <person name="Amaya E."/>
            <person name="Detter J.C."/>
            <person name="Fletcher R."/>
            <person name="Gerhard D.S."/>
            <person name="Goodstein D."/>
            <person name="Graves T."/>
            <person name="Grigoriev I.V."/>
            <person name="Grimwood J."/>
            <person name="Kawashima T."/>
            <person name="Lindquist E."/>
            <person name="Lucas S.M."/>
            <person name="Mead P.E."/>
            <person name="Mitros T."/>
            <person name="Ogino H."/>
            <person name="Ohta Y."/>
            <person name="Poliakov A.V."/>
            <person name="Pollet N."/>
            <person name="Robert J."/>
            <person name="Salamov A."/>
            <person name="Sater A.K."/>
            <person name="Schmutz J."/>
            <person name="Terry A."/>
            <person name="Vize P.D."/>
            <person name="Warren W.C."/>
            <person name="Wells D."/>
            <person name="Wills A."/>
            <person name="Wilson R.K."/>
            <person name="Zimmerman L.B."/>
            <person name="Zorn A.M."/>
            <person name="Grainger R."/>
            <person name="Grammer T."/>
            <person name="Khokha M.K."/>
            <person name="Richardson P.M."/>
            <person name="Rokhsar D.S."/>
        </authorList>
    </citation>
    <scope>NUCLEOTIDE SEQUENCE [LARGE SCALE GENOMIC DNA]</scope>
    <source>
        <strain evidence="13">Nigerian</strain>
    </source>
</reference>
<dbReference type="InterPro" id="IPR006876">
    <property type="entry name" value="LMBR1-like_membr_prot"/>
</dbReference>
<keyword evidence="8" id="KW-0256">Endoplasmic reticulum</keyword>
<sequence>MEVNQDVSVREQIFHDWVRECIICTLLFSTLYLLSYIVITKFKKHADFATVDVEDAAVNRIALWMCTFTLAVSVGAVLLLPFSIISNEVLLSVPHNYYIQWLNGSLVHGLWNLVFLFSNLSLVFLMPFAYLFTEAEGFAGSKKGVMSRVYETSVVLLLLTLLVFGIVWVASAIFDDDSAGRESLYDLWEYYLPYLYSGISLFGVLLLLCVPSNIPFCLLCTPFGLSRMFSVTGKLLVKPRLLENLDEHLSCTAFEEAAISRKISTKASCWLNLNMEALQKRLLAIQSHRITLEMRRRASPWQRNLVYPLAMLLLLALTGITVLIVCVNVLELLIDEAAMPKGIQGSQLGKVSFSVFGSFGAAVQVILIFYLMASSVVGFYSSPLFIWLLPQKQNTTMTKIIGNCVSLLILSSALPVFSRTLGITRFDLLGDFGRFNWLGNFYLILLYNMMFAGLATLCLVKKFTWAVQAELIRAFGFKVRLPIEVYGVRKVREYSRFLA</sequence>
<dbReference type="Bgee" id="ENSXETG00000011184">
    <property type="expression patterns" value="Expressed in 4-cell stage embryo and 12 other cell types or tissues"/>
</dbReference>